<proteinExistence type="predicted"/>
<reference evidence="3" key="1">
    <citation type="submission" date="2025-08" db="UniProtKB">
        <authorList>
            <consortium name="RefSeq"/>
        </authorList>
    </citation>
    <scope>IDENTIFICATION</scope>
    <source>
        <strain evidence="3">Wakin</strain>
        <tissue evidence="3">Muscle</tissue>
    </source>
</reference>
<evidence type="ECO:0000256" key="1">
    <source>
        <dbReference type="SAM" id="MobiDB-lite"/>
    </source>
</evidence>
<evidence type="ECO:0000313" key="3">
    <source>
        <dbReference type="RefSeq" id="XP_026145277.1"/>
    </source>
</evidence>
<feature type="region of interest" description="Disordered" evidence="1">
    <location>
        <begin position="164"/>
        <end position="214"/>
    </location>
</feature>
<dbReference type="AlphaFoldDB" id="A0A6P6RII8"/>
<gene>
    <name evidence="3" type="primary">LOC113119823</name>
</gene>
<protein>
    <submittedName>
        <fullName evidence="3">Uncharacterized protein LOC113119823</fullName>
    </submittedName>
</protein>
<sequence length="308" mass="34368">MSVSPNGDMMFCKQNTGYETIVNDIIALNANAQPCIASEASGVRPDNTTTPGRKVVVTAQIHAPPQTSTNSAPTDHMRSLANTIPPLSPQAFVDGSSGVGVRRLSITHQEDQDVTALSVQTGGQKTARPKETGVIPNTPERKRPRQSTESEDTAICNEHDVQAWDGCDTTSTSNVDQQKDLNQSPDTVENVADSDGDAEKLSSDQEEYKNRQQNDANREIWNRLNTVIKNQEIILEQQARFHQINVENQEKILEQQARFYQIIVKNQEQILEEQACFQQIIVKNQADFKQILQKTLKIIIASQIRFQT</sequence>
<feature type="region of interest" description="Disordered" evidence="1">
    <location>
        <begin position="112"/>
        <end position="152"/>
    </location>
</feature>
<name>A0A6P6RII8_CARAU</name>
<dbReference type="GeneID" id="113119823"/>
<organism evidence="2 3">
    <name type="scientific">Carassius auratus</name>
    <name type="common">Goldfish</name>
    <dbReference type="NCBI Taxonomy" id="7957"/>
    <lineage>
        <taxon>Eukaryota</taxon>
        <taxon>Metazoa</taxon>
        <taxon>Chordata</taxon>
        <taxon>Craniata</taxon>
        <taxon>Vertebrata</taxon>
        <taxon>Euteleostomi</taxon>
        <taxon>Actinopterygii</taxon>
        <taxon>Neopterygii</taxon>
        <taxon>Teleostei</taxon>
        <taxon>Ostariophysi</taxon>
        <taxon>Cypriniformes</taxon>
        <taxon>Cyprinidae</taxon>
        <taxon>Cyprininae</taxon>
        <taxon>Carassius</taxon>
    </lineage>
</organism>
<accession>A0A6P6RII8</accession>
<feature type="compositionally biased region" description="Polar residues" evidence="1">
    <location>
        <begin position="168"/>
        <end position="187"/>
    </location>
</feature>
<dbReference type="KEGG" id="caua:113119823"/>
<dbReference type="RefSeq" id="XP_026145277.1">
    <property type="nucleotide sequence ID" value="XM_026289492.1"/>
</dbReference>
<keyword evidence="2" id="KW-1185">Reference proteome</keyword>
<dbReference type="Proteomes" id="UP000515129">
    <property type="component" value="Chromosome 19"/>
</dbReference>
<feature type="compositionally biased region" description="Polar residues" evidence="1">
    <location>
        <begin position="115"/>
        <end position="124"/>
    </location>
</feature>
<feature type="compositionally biased region" description="Basic and acidic residues" evidence="1">
    <location>
        <begin position="197"/>
        <end position="214"/>
    </location>
</feature>
<evidence type="ECO:0000313" key="2">
    <source>
        <dbReference type="Proteomes" id="UP000515129"/>
    </source>
</evidence>